<keyword evidence="10" id="KW-1185">Reference proteome</keyword>
<dbReference type="PIRSF" id="PIRSF037420">
    <property type="entry name" value="PQQ_syn_pqqE"/>
    <property type="match status" value="1"/>
</dbReference>
<feature type="domain" description="Radical SAM core" evidence="8">
    <location>
        <begin position="22"/>
        <end position="251"/>
    </location>
</feature>
<dbReference type="Gene3D" id="3.20.20.70">
    <property type="entry name" value="Aldolase class I"/>
    <property type="match status" value="1"/>
</dbReference>
<dbReference type="NCBIfam" id="TIGR04085">
    <property type="entry name" value="rSAM_more_4Fe4S"/>
    <property type="match status" value="1"/>
</dbReference>
<sequence length="353" mass="38327">MTQTPTQYGALVSEMLRRAAVHRQPAHGAFELTGRCNLSCRMCYVRKSAGDMAEAARELPASGWLELARQAVDHGMVFLLLTGGEVFLRRDFFEIYEPLTRMGLSLALFTNGTLITKDIASRLAQAPPSRVEITLYGATAATCEAVTGRPGSFAACRAGLEALLSQGITFGLKTTVTRQNVWELEAMRGMAHGWGVPFSASWLLTRRPDGSNSDVEDCRLSAEECIELEATDSATADEWTEAALRETAAGRHDNFYCQAGKAAFAVNAAGEMNACLLLPHPAARPLEIGFPEAWKQVQEFVDSAPPAGSECSACDAFSYCGRCPAWSMSETGTLTEAVPYLCEIARARKSRYE</sequence>
<dbReference type="InterPro" id="IPR017200">
    <property type="entry name" value="PqqE-like"/>
</dbReference>
<dbReference type="EMBL" id="CP000478">
    <property type="protein sequence ID" value="ABK19653.1"/>
    <property type="molecule type" value="Genomic_DNA"/>
</dbReference>
<dbReference type="PANTHER" id="PTHR11228">
    <property type="entry name" value="RADICAL SAM DOMAIN PROTEIN"/>
    <property type="match status" value="1"/>
</dbReference>
<evidence type="ECO:0000256" key="1">
    <source>
        <dbReference type="ARBA" id="ARBA00001966"/>
    </source>
</evidence>
<accession>A0LQF1</accession>
<dbReference type="HOGENOM" id="CLU_009273_4_2_7"/>
<dbReference type="CDD" id="cd01335">
    <property type="entry name" value="Radical_SAM"/>
    <property type="match status" value="1"/>
</dbReference>
<keyword evidence="5" id="KW-0560">Oxidoreductase</keyword>
<name>A0LQF1_SYNFM</name>
<reference evidence="9 10" key="1">
    <citation type="submission" date="2006-10" db="EMBL/GenBank/DDBJ databases">
        <title>Complete sequence of Syntrophobacter fumaroxidans MPOB.</title>
        <authorList>
            <consortium name="US DOE Joint Genome Institute"/>
            <person name="Copeland A."/>
            <person name="Lucas S."/>
            <person name="Lapidus A."/>
            <person name="Barry K."/>
            <person name="Detter J.C."/>
            <person name="Glavina del Rio T."/>
            <person name="Hammon N."/>
            <person name="Israni S."/>
            <person name="Pitluck S."/>
            <person name="Goltsman E.G."/>
            <person name="Martinez M."/>
            <person name="Schmutz J."/>
            <person name="Larimer F."/>
            <person name="Land M."/>
            <person name="Hauser L."/>
            <person name="Kyrpides N."/>
            <person name="Kim E."/>
            <person name="Boone D.R."/>
            <person name="Brockman F."/>
            <person name="Culley D."/>
            <person name="Ferry J."/>
            <person name="Gunsalus R."/>
            <person name="McInerney M.J."/>
            <person name="Morrison M."/>
            <person name="Plugge C."/>
            <person name="Rohlin L."/>
            <person name="Scholten J."/>
            <person name="Sieber J."/>
            <person name="Stams A.J.M."/>
            <person name="Worm P."/>
            <person name="Henstra A.M."/>
            <person name="Richardson P."/>
        </authorList>
    </citation>
    <scope>NUCLEOTIDE SEQUENCE [LARGE SCALE GENOMIC DNA]</scope>
    <source>
        <strain evidence="10">DSM 10017 / MPOB</strain>
    </source>
</reference>
<dbReference type="RefSeq" id="WP_011700768.1">
    <property type="nucleotide sequence ID" value="NC_008554.1"/>
</dbReference>
<keyword evidence="6" id="KW-0408">Iron</keyword>
<evidence type="ECO:0000256" key="5">
    <source>
        <dbReference type="ARBA" id="ARBA00023002"/>
    </source>
</evidence>
<dbReference type="AlphaFoldDB" id="A0LQF1"/>
<protein>
    <submittedName>
        <fullName evidence="9">Radical SAM domain protein</fullName>
    </submittedName>
</protein>
<evidence type="ECO:0000256" key="7">
    <source>
        <dbReference type="ARBA" id="ARBA00023014"/>
    </source>
</evidence>
<dbReference type="SUPFAM" id="SSF102114">
    <property type="entry name" value="Radical SAM enzymes"/>
    <property type="match status" value="1"/>
</dbReference>
<dbReference type="PROSITE" id="PS01305">
    <property type="entry name" value="MOAA_NIFB_PQQE"/>
    <property type="match status" value="1"/>
</dbReference>
<evidence type="ECO:0000256" key="6">
    <source>
        <dbReference type="ARBA" id="ARBA00023004"/>
    </source>
</evidence>
<evidence type="ECO:0000256" key="2">
    <source>
        <dbReference type="ARBA" id="ARBA00022485"/>
    </source>
</evidence>
<dbReference type="eggNOG" id="COG0535">
    <property type="taxonomic scope" value="Bacteria"/>
</dbReference>
<dbReference type="InterPro" id="IPR050377">
    <property type="entry name" value="Radical_SAM_PqqE_MftC-like"/>
</dbReference>
<keyword evidence="7" id="KW-0411">Iron-sulfur</keyword>
<dbReference type="InterPro" id="IPR013785">
    <property type="entry name" value="Aldolase_TIM"/>
</dbReference>
<dbReference type="SFLD" id="SFLDG01386">
    <property type="entry name" value="main_SPASM_domain-containing"/>
    <property type="match status" value="1"/>
</dbReference>
<dbReference type="SFLD" id="SFLDS00029">
    <property type="entry name" value="Radical_SAM"/>
    <property type="match status" value="1"/>
</dbReference>
<dbReference type="PANTHER" id="PTHR11228:SF7">
    <property type="entry name" value="PQQA PEPTIDE CYCLASE"/>
    <property type="match status" value="1"/>
</dbReference>
<keyword evidence="2" id="KW-0004">4Fe-4S</keyword>
<dbReference type="Proteomes" id="UP000001784">
    <property type="component" value="Chromosome"/>
</dbReference>
<dbReference type="OrthoDB" id="9782387at2"/>
<evidence type="ECO:0000256" key="4">
    <source>
        <dbReference type="ARBA" id="ARBA00022723"/>
    </source>
</evidence>
<dbReference type="InterPro" id="IPR023885">
    <property type="entry name" value="4Fe4S-binding_SPASM_dom"/>
</dbReference>
<comment type="cofactor">
    <cofactor evidence="1">
        <name>[4Fe-4S] cluster</name>
        <dbReference type="ChEBI" id="CHEBI:49883"/>
    </cofactor>
</comment>
<evidence type="ECO:0000259" key="8">
    <source>
        <dbReference type="PROSITE" id="PS51918"/>
    </source>
</evidence>
<gene>
    <name evidence="9" type="ordered locus">Sfum_3986</name>
</gene>
<dbReference type="InParanoid" id="A0LQF1"/>
<dbReference type="KEGG" id="sfu:Sfum_3986"/>
<keyword evidence="4" id="KW-0479">Metal-binding</keyword>
<dbReference type="InterPro" id="IPR000385">
    <property type="entry name" value="MoaA_NifB_PqqE_Fe-S-bd_CS"/>
</dbReference>
<dbReference type="STRING" id="335543.Sfum_3986"/>
<dbReference type="SFLD" id="SFLDG01067">
    <property type="entry name" value="SPASM/twitch_domain_containing"/>
    <property type="match status" value="1"/>
</dbReference>
<dbReference type="Pfam" id="PF04055">
    <property type="entry name" value="Radical_SAM"/>
    <property type="match status" value="1"/>
</dbReference>
<evidence type="ECO:0000313" key="10">
    <source>
        <dbReference type="Proteomes" id="UP000001784"/>
    </source>
</evidence>
<evidence type="ECO:0000256" key="3">
    <source>
        <dbReference type="ARBA" id="ARBA00022691"/>
    </source>
</evidence>
<dbReference type="GO" id="GO:0046872">
    <property type="term" value="F:metal ion binding"/>
    <property type="evidence" value="ECO:0007669"/>
    <property type="project" value="UniProtKB-KW"/>
</dbReference>
<dbReference type="GO" id="GO:0051539">
    <property type="term" value="F:4 iron, 4 sulfur cluster binding"/>
    <property type="evidence" value="ECO:0007669"/>
    <property type="project" value="UniProtKB-KW"/>
</dbReference>
<keyword evidence="3" id="KW-0949">S-adenosyl-L-methionine</keyword>
<proteinExistence type="predicted"/>
<organism evidence="9 10">
    <name type="scientific">Syntrophobacter fumaroxidans (strain DSM 10017 / MPOB)</name>
    <dbReference type="NCBI Taxonomy" id="335543"/>
    <lineage>
        <taxon>Bacteria</taxon>
        <taxon>Pseudomonadati</taxon>
        <taxon>Thermodesulfobacteriota</taxon>
        <taxon>Syntrophobacteria</taxon>
        <taxon>Syntrophobacterales</taxon>
        <taxon>Syntrophobacteraceae</taxon>
        <taxon>Syntrophobacter</taxon>
    </lineage>
</organism>
<dbReference type="GO" id="GO:0016491">
    <property type="term" value="F:oxidoreductase activity"/>
    <property type="evidence" value="ECO:0007669"/>
    <property type="project" value="UniProtKB-KW"/>
</dbReference>
<evidence type="ECO:0000313" key="9">
    <source>
        <dbReference type="EMBL" id="ABK19653.1"/>
    </source>
</evidence>
<dbReference type="PROSITE" id="PS51918">
    <property type="entry name" value="RADICAL_SAM"/>
    <property type="match status" value="1"/>
</dbReference>
<dbReference type="InterPro" id="IPR058240">
    <property type="entry name" value="rSAM_sf"/>
</dbReference>
<dbReference type="InterPro" id="IPR007197">
    <property type="entry name" value="rSAM"/>
</dbReference>